<keyword evidence="3 6" id="KW-0812">Transmembrane</keyword>
<comment type="subcellular location">
    <subcellularLocation>
        <location evidence="1">Membrane</location>
        <topology evidence="1">Multi-pass membrane protein</topology>
    </subcellularLocation>
</comment>
<dbReference type="Proteomes" id="UP000683925">
    <property type="component" value="Unassembled WGS sequence"/>
</dbReference>
<dbReference type="EMBL" id="CAJJDP010000065">
    <property type="protein sequence ID" value="CAD8175874.1"/>
    <property type="molecule type" value="Genomic_DNA"/>
</dbReference>
<dbReference type="GO" id="GO:0016020">
    <property type="term" value="C:membrane"/>
    <property type="evidence" value="ECO:0007669"/>
    <property type="project" value="UniProtKB-SubCell"/>
</dbReference>
<keyword evidence="8" id="KW-1185">Reference proteome</keyword>
<dbReference type="InterPro" id="IPR039309">
    <property type="entry name" value="BT1"/>
</dbReference>
<feature type="transmembrane region" description="Helical" evidence="6">
    <location>
        <begin position="6"/>
        <end position="26"/>
    </location>
</feature>
<dbReference type="PANTHER" id="PTHR31585">
    <property type="entry name" value="FOLATE-BIOPTERIN TRANSPORTER 1, CHLOROPLASTIC"/>
    <property type="match status" value="1"/>
</dbReference>
<accession>A0A8S1VFJ8</accession>
<feature type="transmembrane region" description="Helical" evidence="6">
    <location>
        <begin position="132"/>
        <end position="151"/>
    </location>
</feature>
<name>A0A8S1VFJ8_PAROT</name>
<comment type="caution">
    <text evidence="7">The sequence shown here is derived from an EMBL/GenBank/DDBJ whole genome shotgun (WGS) entry which is preliminary data.</text>
</comment>
<feature type="transmembrane region" description="Helical" evidence="6">
    <location>
        <begin position="96"/>
        <end position="120"/>
    </location>
</feature>
<protein>
    <submittedName>
        <fullName evidence="7">Uncharacterized protein</fullName>
    </submittedName>
</protein>
<evidence type="ECO:0000313" key="7">
    <source>
        <dbReference type="EMBL" id="CAD8175874.1"/>
    </source>
</evidence>
<evidence type="ECO:0000256" key="4">
    <source>
        <dbReference type="ARBA" id="ARBA00022989"/>
    </source>
</evidence>
<dbReference type="Pfam" id="PF03092">
    <property type="entry name" value="BT1"/>
    <property type="match status" value="1"/>
</dbReference>
<reference evidence="7" key="1">
    <citation type="submission" date="2021-01" db="EMBL/GenBank/DDBJ databases">
        <authorList>
            <consortium name="Genoscope - CEA"/>
            <person name="William W."/>
        </authorList>
    </citation>
    <scope>NUCLEOTIDE SEQUENCE</scope>
</reference>
<dbReference type="OrthoDB" id="754047at2759"/>
<evidence type="ECO:0000313" key="8">
    <source>
        <dbReference type="Proteomes" id="UP000683925"/>
    </source>
</evidence>
<evidence type="ECO:0000256" key="6">
    <source>
        <dbReference type="SAM" id="Phobius"/>
    </source>
</evidence>
<keyword evidence="2" id="KW-0813">Transport</keyword>
<keyword evidence="5 6" id="KW-0472">Membrane</keyword>
<dbReference type="PANTHER" id="PTHR31585:SF0">
    <property type="entry name" value="FOLATE-BIOPTERIN TRANSPORTER 1, CHLOROPLASTIC"/>
    <property type="match status" value="1"/>
</dbReference>
<sequence length="181" mass="20778">MIFNILSFIAILQGAIQISDLSYIFYQSNKIQLTLHDFETLKLILSFPWIIKPIWGFCSDIFPIAKYKRKPYLFIFAIICFLLETFMAVSDVDRKTAFVIIFLIQLCIVFCNVIAEAVLVEQSHEVNTSRNVALFFGMRAVGGYLYTYIAFNFPIHRNSLIFVSIINCDFICVPSRITNGG</sequence>
<dbReference type="OMA" id="INCDFIC"/>
<dbReference type="AlphaFoldDB" id="A0A8S1VFJ8"/>
<organism evidence="7 8">
    <name type="scientific">Paramecium octaurelia</name>
    <dbReference type="NCBI Taxonomy" id="43137"/>
    <lineage>
        <taxon>Eukaryota</taxon>
        <taxon>Sar</taxon>
        <taxon>Alveolata</taxon>
        <taxon>Ciliophora</taxon>
        <taxon>Intramacronucleata</taxon>
        <taxon>Oligohymenophorea</taxon>
        <taxon>Peniculida</taxon>
        <taxon>Parameciidae</taxon>
        <taxon>Paramecium</taxon>
    </lineage>
</organism>
<evidence type="ECO:0000256" key="3">
    <source>
        <dbReference type="ARBA" id="ARBA00022692"/>
    </source>
</evidence>
<evidence type="ECO:0000256" key="2">
    <source>
        <dbReference type="ARBA" id="ARBA00022448"/>
    </source>
</evidence>
<gene>
    <name evidence="7" type="ORF">POCTA_138.1.T0660103</name>
</gene>
<feature type="transmembrane region" description="Helical" evidence="6">
    <location>
        <begin position="72"/>
        <end position="90"/>
    </location>
</feature>
<evidence type="ECO:0000256" key="5">
    <source>
        <dbReference type="ARBA" id="ARBA00023136"/>
    </source>
</evidence>
<proteinExistence type="predicted"/>
<evidence type="ECO:0000256" key="1">
    <source>
        <dbReference type="ARBA" id="ARBA00004141"/>
    </source>
</evidence>
<keyword evidence="4 6" id="KW-1133">Transmembrane helix</keyword>